<dbReference type="HOGENOM" id="CLU_071494_0_0_7"/>
<dbReference type="STRING" id="338966.Ppro_1967"/>
<feature type="transmembrane region" description="Helical" evidence="1">
    <location>
        <begin position="284"/>
        <end position="303"/>
    </location>
</feature>
<protein>
    <recommendedName>
        <fullName evidence="5">HPP family protein</fullName>
    </recommendedName>
</protein>
<organism evidence="3 4">
    <name type="scientific">Pelobacter propionicus (strain DSM 2379 / NBRC 103807 / OttBd1)</name>
    <dbReference type="NCBI Taxonomy" id="338966"/>
    <lineage>
        <taxon>Bacteria</taxon>
        <taxon>Pseudomonadati</taxon>
        <taxon>Thermodesulfobacteriota</taxon>
        <taxon>Desulfuromonadia</taxon>
        <taxon>Desulfuromonadales</taxon>
        <taxon>Desulfuromonadaceae</taxon>
        <taxon>Pelobacter</taxon>
    </lineage>
</organism>
<feature type="transmembrane region" description="Helical" evidence="1">
    <location>
        <begin position="261"/>
        <end position="278"/>
    </location>
</feature>
<feature type="signal peptide" evidence="2">
    <location>
        <begin position="1"/>
        <end position="20"/>
    </location>
</feature>
<feature type="chain" id="PRO_5002631932" description="HPP family protein" evidence="2">
    <location>
        <begin position="21"/>
        <end position="318"/>
    </location>
</feature>
<keyword evidence="4" id="KW-1185">Reference proteome</keyword>
<keyword evidence="1" id="KW-0812">Transmembrane</keyword>
<evidence type="ECO:0008006" key="5">
    <source>
        <dbReference type="Google" id="ProtNLM"/>
    </source>
</evidence>
<dbReference type="AlphaFoldDB" id="A1AQF6"/>
<feature type="transmembrane region" description="Helical" evidence="1">
    <location>
        <begin position="94"/>
        <end position="112"/>
    </location>
</feature>
<proteinExistence type="predicted"/>
<dbReference type="eggNOG" id="ENOG502Z95J">
    <property type="taxonomic scope" value="Bacteria"/>
</dbReference>
<feature type="transmembrane region" description="Helical" evidence="1">
    <location>
        <begin position="237"/>
        <end position="256"/>
    </location>
</feature>
<reference evidence="3 4" key="1">
    <citation type="submission" date="2006-10" db="EMBL/GenBank/DDBJ databases">
        <title>Complete sequence of chromosome of Pelobacter propionicus DSM 2379.</title>
        <authorList>
            <consortium name="US DOE Joint Genome Institute"/>
            <person name="Copeland A."/>
            <person name="Lucas S."/>
            <person name="Lapidus A."/>
            <person name="Barry K."/>
            <person name="Detter J.C."/>
            <person name="Glavina del Rio T."/>
            <person name="Hammon N."/>
            <person name="Israni S."/>
            <person name="Dalin E."/>
            <person name="Tice H."/>
            <person name="Pitluck S."/>
            <person name="Saunders E."/>
            <person name="Brettin T."/>
            <person name="Bruce D."/>
            <person name="Han C."/>
            <person name="Tapia R."/>
            <person name="Schmutz J."/>
            <person name="Larimer F."/>
            <person name="Land M."/>
            <person name="Hauser L."/>
            <person name="Kyrpides N."/>
            <person name="Kim E."/>
            <person name="Lovley D."/>
            <person name="Richardson P."/>
        </authorList>
    </citation>
    <scope>NUCLEOTIDE SEQUENCE [LARGE SCALE GENOMIC DNA]</scope>
    <source>
        <strain evidence="4">DSM 2379 / NBRC 103807 / OttBd1</strain>
    </source>
</reference>
<sequence length="318" mass="34515">MRKIAIVPALLLISAMFAVAEYSGQGEIIFPEIAALALGAWIMERPPWQGSALHFWISPTLAALTGVLIVRFFDYAPFPMITAAFCLVVLQLKLLRSGVLPSISAAILAIITRCDSWQYPLSVCVLTATVSLGHRYLNSNAPVGKPATGAGKEPEENVWSQTEFAHWGKLLATVMLMSTVASVSGQMFVVAPPLIVAFVELSKPGGRLRDRWGAILGLLVFAAFSGVFWYALLHTTLGWPLWLSACVATLTVFFAYNRLRFPFPPVVAIALLPTIVPAESLWSYPWQVAAGSAAFIAISRVCFGQCERIPLSKTSSTE</sequence>
<feature type="transmembrane region" description="Helical" evidence="1">
    <location>
        <begin position="211"/>
        <end position="231"/>
    </location>
</feature>
<feature type="transmembrane region" description="Helical" evidence="1">
    <location>
        <begin position="170"/>
        <end position="199"/>
    </location>
</feature>
<gene>
    <name evidence="3" type="ordered locus">Ppro_1967</name>
</gene>
<evidence type="ECO:0000313" key="4">
    <source>
        <dbReference type="Proteomes" id="UP000006732"/>
    </source>
</evidence>
<keyword evidence="1" id="KW-1133">Transmembrane helix</keyword>
<dbReference type="RefSeq" id="WP_011735842.1">
    <property type="nucleotide sequence ID" value="NC_008609.1"/>
</dbReference>
<accession>A1AQF6</accession>
<evidence type="ECO:0000313" key="3">
    <source>
        <dbReference type="EMBL" id="ABK99576.1"/>
    </source>
</evidence>
<dbReference type="Proteomes" id="UP000006732">
    <property type="component" value="Chromosome"/>
</dbReference>
<evidence type="ECO:0000256" key="2">
    <source>
        <dbReference type="SAM" id="SignalP"/>
    </source>
</evidence>
<dbReference type="EMBL" id="CP000482">
    <property type="protein sequence ID" value="ABK99576.1"/>
    <property type="molecule type" value="Genomic_DNA"/>
</dbReference>
<evidence type="ECO:0000256" key="1">
    <source>
        <dbReference type="SAM" id="Phobius"/>
    </source>
</evidence>
<keyword evidence="2" id="KW-0732">Signal</keyword>
<dbReference type="KEGG" id="ppd:Ppro_1967"/>
<feature type="transmembrane region" description="Helical" evidence="1">
    <location>
        <begin position="53"/>
        <end position="73"/>
    </location>
</feature>
<dbReference type="OrthoDB" id="3193075at2"/>
<keyword evidence="1" id="KW-0472">Membrane</keyword>
<name>A1AQF6_PELPD</name>